<accession>A0A0K1QRN8</accession>
<evidence type="ECO:0008006" key="4">
    <source>
        <dbReference type="Google" id="ProtNLM"/>
    </source>
</evidence>
<evidence type="ECO:0000256" key="1">
    <source>
        <dbReference type="SAM" id="Phobius"/>
    </source>
</evidence>
<dbReference type="Proteomes" id="UP000017175">
    <property type="component" value="Chromosome"/>
</dbReference>
<keyword evidence="1" id="KW-0472">Membrane</keyword>
<evidence type="ECO:0000313" key="2">
    <source>
        <dbReference type="EMBL" id="AKV08373.1"/>
    </source>
</evidence>
<keyword evidence="1" id="KW-1133">Transmembrane helix</keyword>
<dbReference type="RefSeq" id="WP_017339216.1">
    <property type="nucleotide sequence ID" value="NZ_CP010945.1"/>
</dbReference>
<evidence type="ECO:0000313" key="3">
    <source>
        <dbReference type="Proteomes" id="UP000017175"/>
    </source>
</evidence>
<protein>
    <recommendedName>
        <fullName evidence="4">Transmembrane protein</fullName>
    </recommendedName>
</protein>
<feature type="transmembrane region" description="Helical" evidence="1">
    <location>
        <begin position="80"/>
        <end position="97"/>
    </location>
</feature>
<dbReference type="AlphaFoldDB" id="A0A0K1QRN8"/>
<dbReference type="OrthoDB" id="6902548at2"/>
<dbReference type="EMBL" id="CP010945">
    <property type="protein sequence ID" value="AKV08373.1"/>
    <property type="molecule type" value="Genomic_DNA"/>
</dbReference>
<gene>
    <name evidence="2" type="ORF">B723_19005</name>
</gene>
<reference evidence="2 3" key="1">
    <citation type="journal article" date="2012" name="J. Bacteriol.">
        <title>Draft genome sequence of the cyanide-utilizing bacterium Pseudomonas fluorescens strain NCIMB 11764.</title>
        <authorList>
            <person name="Vilo C.A."/>
            <person name="Benedik M.J."/>
            <person name="Kunz D.A."/>
            <person name="Dong Q."/>
        </authorList>
    </citation>
    <scope>NUCLEOTIDE SEQUENCE [LARGE SCALE GENOMIC DNA]</scope>
    <source>
        <strain evidence="2 3">NCIMB 11764</strain>
    </source>
</reference>
<feature type="transmembrane region" description="Helical" evidence="1">
    <location>
        <begin position="16"/>
        <end position="35"/>
    </location>
</feature>
<organism evidence="2 3">
    <name type="scientific">Pseudomonas fluorescens NCIMB 11764</name>
    <dbReference type="NCBI Taxonomy" id="1221522"/>
    <lineage>
        <taxon>Bacteria</taxon>
        <taxon>Pseudomonadati</taxon>
        <taxon>Pseudomonadota</taxon>
        <taxon>Gammaproteobacteria</taxon>
        <taxon>Pseudomonadales</taxon>
        <taxon>Pseudomonadaceae</taxon>
        <taxon>Pseudomonas</taxon>
    </lineage>
</organism>
<sequence length="127" mass="14334">MEPENIALILLKRYRYLILGLMVVASLVNAFVRFAYEPGRFWGALAAHAWFTQAVFAYLRGGRISIGPGALSKDAHPVGRAALAATAFAFYLLMFTYDGEKRDDSIYERRASDWTMPTREEIGHQTK</sequence>
<keyword evidence="1" id="KW-0812">Transmembrane</keyword>
<proteinExistence type="predicted"/>
<name>A0A0K1QRN8_PSEFL</name>